<organism evidence="1">
    <name type="scientific">Cryptosporidium hominis</name>
    <dbReference type="NCBI Taxonomy" id="237895"/>
    <lineage>
        <taxon>Eukaryota</taxon>
        <taxon>Sar</taxon>
        <taxon>Alveolata</taxon>
        <taxon>Apicomplexa</taxon>
        <taxon>Conoidasida</taxon>
        <taxon>Coccidia</taxon>
        <taxon>Eucoccidiorida</taxon>
        <taxon>Eimeriorina</taxon>
        <taxon>Cryptosporidiidae</taxon>
        <taxon>Cryptosporidium</taxon>
    </lineage>
</organism>
<reference evidence="2 3" key="3">
    <citation type="submission" date="2017-10" db="EMBL/GenBank/DDBJ databases">
        <title>Consistent, comparative and evidence-based genome annotation and re-annotation for the closely-related species, Cryptosporidium parvum, C. hominis and C. tyzzeri.</title>
        <authorList>
            <person name="Baptista R.P."/>
            <person name="Li Y."/>
            <person name="Sateriale A."/>
            <person name="Striepen B."/>
            <person name="Kissinger J.C."/>
        </authorList>
    </citation>
    <scope>NUCLEOTIDE SEQUENCE [LARGE SCALE GENOMIC DNA]</scope>
    <source>
        <strain evidence="2">30976</strain>
    </source>
</reference>
<dbReference type="Proteomes" id="UP000199752">
    <property type="component" value="Chromosome 4"/>
</dbReference>
<keyword evidence="3" id="KW-1185">Reference proteome</keyword>
<protein>
    <submittedName>
        <fullName evidence="1">Uncharacterized protein</fullName>
    </submittedName>
</protein>
<name>A0A0S4TDJ0_CRYHO</name>
<dbReference type="VEuPathDB" id="CryptoDB:GY17_00003211"/>
<sequence>MSTNQNIDIEKWQKEFFSAEKSSLPQEDTRINSSIQDERSLIEQKISEEIQTLELMNPDAFNRIPMIYEKKDPSYIEENWREYRGHLTQDYLKKSKQANRKLKKQNL</sequence>
<evidence type="ECO:0000313" key="3">
    <source>
        <dbReference type="Proteomes" id="UP001429100"/>
    </source>
</evidence>
<dbReference type="OrthoDB" id="344152at2759"/>
<reference evidence="1" key="2">
    <citation type="submission" date="2015-08" db="EMBL/GenBank/DDBJ databases">
        <authorList>
            <person name="Babu N.S."/>
            <person name="Beckwith C.J."/>
            <person name="Beseler K.G."/>
            <person name="Brison A."/>
            <person name="Carone J.V."/>
            <person name="Caskin T.P."/>
            <person name="Diamond M."/>
            <person name="Durham M.E."/>
            <person name="Foxe J.M."/>
            <person name="Go M."/>
            <person name="Henderson B.A."/>
            <person name="Jones I.B."/>
            <person name="McGettigan J.A."/>
            <person name="Micheletti S.J."/>
            <person name="Nasrallah M.E."/>
            <person name="Ortiz D."/>
            <person name="Piller C.R."/>
            <person name="Privatt S.R."/>
            <person name="Schneider S.L."/>
            <person name="Sharp S."/>
            <person name="Smith T.C."/>
            <person name="Stanton J.D."/>
            <person name="Ullery H.E."/>
            <person name="Wilson R.J."/>
            <person name="Serrano M.G."/>
            <person name="Buck G."/>
            <person name="Lee V."/>
            <person name="Wang Y."/>
            <person name="Carvalho R."/>
            <person name="Voegtly L."/>
            <person name="Shi R."/>
            <person name="Duckworth R."/>
            <person name="Johnson A."/>
            <person name="Loviza R."/>
            <person name="Walstead R."/>
            <person name="Shah Z."/>
            <person name="Kiflezghi M."/>
            <person name="Wade K."/>
            <person name="Ball S.L."/>
            <person name="Bradley K.W."/>
            <person name="Asai D.J."/>
            <person name="Bowman C.A."/>
            <person name="Russell D.A."/>
            <person name="Pope W.H."/>
            <person name="Jacobs-Sera D."/>
            <person name="Hendrix R.W."/>
            <person name="Hatfull G.F."/>
        </authorList>
    </citation>
    <scope>NUCLEOTIDE SEQUENCE [LARGE SCALE GENOMIC DNA]</scope>
</reference>
<dbReference type="VEuPathDB" id="CryptoDB:Chro.40031"/>
<gene>
    <name evidence="1" type="ORF">CHUDEA4_170</name>
    <name evidence="2" type="ORF">GY17_00003211</name>
</gene>
<evidence type="ECO:0000313" key="1">
    <source>
        <dbReference type="EMBL" id="CUV05396.1"/>
    </source>
</evidence>
<dbReference type="EMBL" id="LN877950">
    <property type="protein sequence ID" value="CUV05396.1"/>
    <property type="molecule type" value="Genomic_DNA"/>
</dbReference>
<dbReference type="EMBL" id="JTAI01000022">
    <property type="protein sequence ID" value="PPS93136.1"/>
    <property type="molecule type" value="Genomic_DNA"/>
</dbReference>
<reference evidence="2 3" key="1">
    <citation type="submission" date="2014-11" db="EMBL/GenBank/DDBJ databases">
        <title>Comparative genomic analysis of Cryptosporidium hominis reveals occurrence of genetic recombination in virulent subtypes.</title>
        <authorList>
            <person name="Guo Y."/>
            <person name="Tang K."/>
            <person name="Frace M."/>
            <person name="Li N."/>
            <person name="Roellig D.M."/>
            <person name="Sammons S."/>
            <person name="Knipe K."/>
            <person name="Rowe L."/>
            <person name="Feng Y."/>
            <person name="Xiao L."/>
        </authorList>
    </citation>
    <scope>NUCLEOTIDE SEQUENCE [LARGE SCALE GENOMIC DNA]</scope>
    <source>
        <strain evidence="2">30976</strain>
    </source>
</reference>
<accession>A0A0S4TDJ0</accession>
<dbReference type="VEuPathDB" id="CryptoDB:ChTU502y2012_403g0060"/>
<dbReference type="Proteomes" id="UP001429100">
    <property type="component" value="Unassembled WGS sequence"/>
</dbReference>
<dbReference type="AlphaFoldDB" id="A0A0S4TDJ0"/>
<evidence type="ECO:0000313" key="2">
    <source>
        <dbReference type="EMBL" id="PPS93136.1"/>
    </source>
</evidence>
<dbReference type="VEuPathDB" id="CryptoDB:CHUDEA4_170"/>
<proteinExistence type="predicted"/>